<dbReference type="Pfam" id="PF00578">
    <property type="entry name" value="AhpC-TSA"/>
    <property type="match status" value="1"/>
</dbReference>
<feature type="chain" id="PRO_5047431580" evidence="1">
    <location>
        <begin position="23"/>
        <end position="189"/>
    </location>
</feature>
<dbReference type="InterPro" id="IPR036249">
    <property type="entry name" value="Thioredoxin-like_sf"/>
</dbReference>
<accession>A0ABZ0RSE5</accession>
<dbReference type="PANTHER" id="PTHR42852">
    <property type="entry name" value="THIOL:DISULFIDE INTERCHANGE PROTEIN DSBE"/>
    <property type="match status" value="1"/>
</dbReference>
<dbReference type="EMBL" id="CP138858">
    <property type="protein sequence ID" value="WPJ97822.1"/>
    <property type="molecule type" value="Genomic_DNA"/>
</dbReference>
<evidence type="ECO:0000313" key="4">
    <source>
        <dbReference type="Proteomes" id="UP001324993"/>
    </source>
</evidence>
<reference evidence="3 4" key="1">
    <citation type="submission" date="2023-11" db="EMBL/GenBank/DDBJ databases">
        <title>Coraliomargarita sp. nov., isolated from marine algae.</title>
        <authorList>
            <person name="Lee J.K."/>
            <person name="Baek J.H."/>
            <person name="Kim J.M."/>
            <person name="Choi D.G."/>
            <person name="Jeon C.O."/>
        </authorList>
    </citation>
    <scope>NUCLEOTIDE SEQUENCE [LARGE SCALE GENOMIC DNA]</scope>
    <source>
        <strain evidence="3 4">J2-16</strain>
    </source>
</reference>
<dbReference type="PANTHER" id="PTHR42852:SF17">
    <property type="entry name" value="THIOREDOXIN-LIKE PROTEIN HI_1115"/>
    <property type="match status" value="1"/>
</dbReference>
<name>A0ABZ0RSE5_9BACT</name>
<keyword evidence="4" id="KW-1185">Reference proteome</keyword>
<organism evidence="3 4">
    <name type="scientific">Coraliomargarita algicola</name>
    <dbReference type="NCBI Taxonomy" id="3092156"/>
    <lineage>
        <taxon>Bacteria</taxon>
        <taxon>Pseudomonadati</taxon>
        <taxon>Verrucomicrobiota</taxon>
        <taxon>Opitutia</taxon>
        <taxon>Puniceicoccales</taxon>
        <taxon>Coraliomargaritaceae</taxon>
        <taxon>Coraliomargarita</taxon>
    </lineage>
</organism>
<dbReference type="InterPro" id="IPR000866">
    <property type="entry name" value="AhpC/TSA"/>
</dbReference>
<dbReference type="InterPro" id="IPR050553">
    <property type="entry name" value="Thioredoxin_ResA/DsbE_sf"/>
</dbReference>
<protein>
    <submittedName>
        <fullName evidence="3">Peroxiredoxin-like family protein</fullName>
    </submittedName>
</protein>
<feature type="domain" description="Thioredoxin" evidence="2">
    <location>
        <begin position="35"/>
        <end position="189"/>
    </location>
</feature>
<gene>
    <name evidence="3" type="ORF">SH580_08865</name>
</gene>
<dbReference type="InterPro" id="IPR013766">
    <property type="entry name" value="Thioredoxin_domain"/>
</dbReference>
<feature type="signal peptide" evidence="1">
    <location>
        <begin position="1"/>
        <end position="22"/>
    </location>
</feature>
<dbReference type="CDD" id="cd02970">
    <property type="entry name" value="PRX_like2"/>
    <property type="match status" value="1"/>
</dbReference>
<keyword evidence="1" id="KW-0732">Signal</keyword>
<dbReference type="PROSITE" id="PS51352">
    <property type="entry name" value="THIOREDOXIN_2"/>
    <property type="match status" value="1"/>
</dbReference>
<proteinExistence type="predicted"/>
<dbReference type="SUPFAM" id="SSF52833">
    <property type="entry name" value="Thioredoxin-like"/>
    <property type="match status" value="1"/>
</dbReference>
<dbReference type="Gene3D" id="3.40.30.10">
    <property type="entry name" value="Glutaredoxin"/>
    <property type="match status" value="1"/>
</dbReference>
<sequence>MLNRFKAKFLTLLLCISGPTFAPATPSDPSEVNPLEVGNRLPEVDLTDTAGQQRSLSQITAGGKNILIFYRGSWCPYCTRHLAAIGQHEQALLDRGYRIIAISPDQAETAQEYAAESEFNYSIYSDPELSAIKAFGLAFKWQNPKTGHTQIRPVPAIFITDTEGRITFRHFDANYKERLSPEALFEALE</sequence>
<evidence type="ECO:0000313" key="3">
    <source>
        <dbReference type="EMBL" id="WPJ97822.1"/>
    </source>
</evidence>
<dbReference type="Proteomes" id="UP001324993">
    <property type="component" value="Chromosome"/>
</dbReference>
<evidence type="ECO:0000256" key="1">
    <source>
        <dbReference type="SAM" id="SignalP"/>
    </source>
</evidence>
<dbReference type="RefSeq" id="WP_319834643.1">
    <property type="nucleotide sequence ID" value="NZ_CP138858.1"/>
</dbReference>
<evidence type="ECO:0000259" key="2">
    <source>
        <dbReference type="PROSITE" id="PS51352"/>
    </source>
</evidence>